<evidence type="ECO:0000313" key="8">
    <source>
        <dbReference type="Proteomes" id="UP000030752"/>
    </source>
</evidence>
<feature type="transmembrane region" description="Helical" evidence="6">
    <location>
        <begin position="101"/>
        <end position="123"/>
    </location>
</feature>
<dbReference type="Proteomes" id="UP000030752">
    <property type="component" value="Unassembled WGS sequence"/>
</dbReference>
<feature type="transmembrane region" description="Helical" evidence="6">
    <location>
        <begin position="60"/>
        <end position="77"/>
    </location>
</feature>
<dbReference type="InterPro" id="IPR011701">
    <property type="entry name" value="MFS"/>
</dbReference>
<dbReference type="PANTHER" id="PTHR43791">
    <property type="entry name" value="PERMEASE-RELATED"/>
    <property type="match status" value="1"/>
</dbReference>
<dbReference type="OrthoDB" id="2250022at2759"/>
<feature type="transmembrane region" description="Helical" evidence="6">
    <location>
        <begin position="334"/>
        <end position="352"/>
    </location>
</feature>
<dbReference type="Gene3D" id="1.20.1250.20">
    <property type="entry name" value="MFS general substrate transporter like domains"/>
    <property type="match status" value="1"/>
</dbReference>
<dbReference type="InterPro" id="IPR036259">
    <property type="entry name" value="MFS_trans_sf"/>
</dbReference>
<sequence>MGRDSRANSQHSLPDKEAEVQIIEQAQVTEAESYLQHFDLLAGKSKDEIEKLNKKVLRKLDWKFLPCITAMLLMNYLDRINVSNARLAGMQEDLHMSDVEWSAGISLFYVGYIISQIPANVIIAKGKPRVLLPAVMLAWSVVTICMPAVTAPWGFMLCRFLVGVTEGPFVPAVALLTSSWYTKSESPLRMGIWHAGNIISNVISGLLAAGILQNMNEVAGLHSWQWFLLLEGMVSIVVAIAAFWLLPNWPSTTGTYFFTPEEAQMSQYRQMVSAGGKSEDDEGDYWGGFVMAMKDPFTWCFAAMHFALIVAQSFKDFFPSIVATLGFGETETYLIQAPPYLIAYFVTLAVSWSSGRMLEHCWHIVGSISVCLVGAAVMISTLNTGARYFSLILLCSGPFVGLNIQLSWETTVVPRPRTKRAALIAFANCVSSVSHWFTPYFFLRSQEPRYQTGGGAIIAGTVLVIISCLVTRWWCMRKNKALEARQTQTGEVNSWRYAT</sequence>
<feature type="transmembrane region" description="Helical" evidence="6">
    <location>
        <begin position="388"/>
        <end position="408"/>
    </location>
</feature>
<feature type="transmembrane region" description="Helical" evidence="6">
    <location>
        <begin position="192"/>
        <end position="212"/>
    </location>
</feature>
<accession>W2RU11</accession>
<organism evidence="7 8">
    <name type="scientific">Cyphellophora europaea (strain CBS 101466)</name>
    <name type="common">Phialophora europaea</name>
    <dbReference type="NCBI Taxonomy" id="1220924"/>
    <lineage>
        <taxon>Eukaryota</taxon>
        <taxon>Fungi</taxon>
        <taxon>Dikarya</taxon>
        <taxon>Ascomycota</taxon>
        <taxon>Pezizomycotina</taxon>
        <taxon>Eurotiomycetes</taxon>
        <taxon>Chaetothyriomycetidae</taxon>
        <taxon>Chaetothyriales</taxon>
        <taxon>Cyphellophoraceae</taxon>
        <taxon>Cyphellophora</taxon>
    </lineage>
</organism>
<dbReference type="GeneID" id="19973370"/>
<evidence type="ECO:0000256" key="1">
    <source>
        <dbReference type="ARBA" id="ARBA00004141"/>
    </source>
</evidence>
<evidence type="ECO:0000256" key="6">
    <source>
        <dbReference type="SAM" id="Phobius"/>
    </source>
</evidence>
<dbReference type="PANTHER" id="PTHR43791:SF13">
    <property type="entry name" value="MAJOR FACILITATOR SUPERFAMILY (MFS) PROFILE DOMAIN-CONTAINING PROTEIN"/>
    <property type="match status" value="1"/>
</dbReference>
<dbReference type="GO" id="GO:0016020">
    <property type="term" value="C:membrane"/>
    <property type="evidence" value="ECO:0007669"/>
    <property type="project" value="UniProtKB-SubCell"/>
</dbReference>
<dbReference type="AlphaFoldDB" id="W2RU11"/>
<keyword evidence="8" id="KW-1185">Reference proteome</keyword>
<dbReference type="HOGENOM" id="CLU_001265_0_6_1"/>
<evidence type="ECO:0008006" key="9">
    <source>
        <dbReference type="Google" id="ProtNLM"/>
    </source>
</evidence>
<dbReference type="SUPFAM" id="SSF103473">
    <property type="entry name" value="MFS general substrate transporter"/>
    <property type="match status" value="1"/>
</dbReference>
<dbReference type="FunFam" id="1.20.1250.20:FF:000013">
    <property type="entry name" value="MFS general substrate transporter"/>
    <property type="match status" value="1"/>
</dbReference>
<feature type="transmembrane region" description="Helical" evidence="6">
    <location>
        <begin position="454"/>
        <end position="475"/>
    </location>
</feature>
<feature type="transmembrane region" description="Helical" evidence="6">
    <location>
        <begin position="130"/>
        <end position="154"/>
    </location>
</feature>
<gene>
    <name evidence="7" type="ORF">HMPREF1541_06031</name>
</gene>
<dbReference type="GO" id="GO:0022857">
    <property type="term" value="F:transmembrane transporter activity"/>
    <property type="evidence" value="ECO:0007669"/>
    <property type="project" value="InterPro"/>
</dbReference>
<proteinExistence type="predicted"/>
<keyword evidence="5 6" id="KW-0472">Membrane</keyword>
<name>W2RU11_CYPE1</name>
<dbReference type="VEuPathDB" id="FungiDB:HMPREF1541_06031"/>
<keyword evidence="4 6" id="KW-1133">Transmembrane helix</keyword>
<reference evidence="7 8" key="1">
    <citation type="submission" date="2013-03" db="EMBL/GenBank/DDBJ databases">
        <title>The Genome Sequence of Phialophora europaea CBS 101466.</title>
        <authorList>
            <consortium name="The Broad Institute Genomics Platform"/>
            <person name="Cuomo C."/>
            <person name="de Hoog S."/>
            <person name="Gorbushina A."/>
            <person name="Walker B."/>
            <person name="Young S.K."/>
            <person name="Zeng Q."/>
            <person name="Gargeya S."/>
            <person name="Fitzgerald M."/>
            <person name="Haas B."/>
            <person name="Abouelleil A."/>
            <person name="Allen A.W."/>
            <person name="Alvarado L."/>
            <person name="Arachchi H.M."/>
            <person name="Berlin A.M."/>
            <person name="Chapman S.B."/>
            <person name="Gainer-Dewar J."/>
            <person name="Goldberg J."/>
            <person name="Griggs A."/>
            <person name="Gujja S."/>
            <person name="Hansen M."/>
            <person name="Howarth C."/>
            <person name="Imamovic A."/>
            <person name="Ireland A."/>
            <person name="Larimer J."/>
            <person name="McCowan C."/>
            <person name="Murphy C."/>
            <person name="Pearson M."/>
            <person name="Poon T.W."/>
            <person name="Priest M."/>
            <person name="Roberts A."/>
            <person name="Saif S."/>
            <person name="Shea T."/>
            <person name="Sisk P."/>
            <person name="Sykes S."/>
            <person name="Wortman J."/>
            <person name="Nusbaum C."/>
            <person name="Birren B."/>
        </authorList>
    </citation>
    <scope>NUCLEOTIDE SEQUENCE [LARGE SCALE GENOMIC DNA]</scope>
    <source>
        <strain evidence="7 8">CBS 101466</strain>
    </source>
</reference>
<evidence type="ECO:0000256" key="4">
    <source>
        <dbReference type="ARBA" id="ARBA00022989"/>
    </source>
</evidence>
<keyword evidence="3 6" id="KW-0812">Transmembrane</keyword>
<dbReference type="EMBL" id="KB822721">
    <property type="protein sequence ID" value="ETN39805.1"/>
    <property type="molecule type" value="Genomic_DNA"/>
</dbReference>
<feature type="transmembrane region" description="Helical" evidence="6">
    <location>
        <begin position="364"/>
        <end position="382"/>
    </location>
</feature>
<comment type="subcellular location">
    <subcellularLocation>
        <location evidence="1">Membrane</location>
        <topology evidence="1">Multi-pass membrane protein</topology>
    </subcellularLocation>
</comment>
<dbReference type="eggNOG" id="KOG2533">
    <property type="taxonomic scope" value="Eukaryota"/>
</dbReference>
<dbReference type="InParanoid" id="W2RU11"/>
<evidence type="ECO:0000313" key="7">
    <source>
        <dbReference type="EMBL" id="ETN39805.1"/>
    </source>
</evidence>
<dbReference type="FunFam" id="1.20.1250.20:FF:000057">
    <property type="entry name" value="MFS general substrate transporter"/>
    <property type="match status" value="1"/>
</dbReference>
<dbReference type="Pfam" id="PF07690">
    <property type="entry name" value="MFS_1"/>
    <property type="match status" value="1"/>
</dbReference>
<evidence type="ECO:0000256" key="5">
    <source>
        <dbReference type="ARBA" id="ARBA00023136"/>
    </source>
</evidence>
<protein>
    <recommendedName>
        <fullName evidence="9">Major facilitator superfamily (MFS) profile domain-containing protein</fullName>
    </recommendedName>
</protein>
<evidence type="ECO:0000256" key="2">
    <source>
        <dbReference type="ARBA" id="ARBA00022448"/>
    </source>
</evidence>
<evidence type="ECO:0000256" key="3">
    <source>
        <dbReference type="ARBA" id="ARBA00022692"/>
    </source>
</evidence>
<feature type="transmembrane region" description="Helical" evidence="6">
    <location>
        <begin position="224"/>
        <end position="246"/>
    </location>
</feature>
<feature type="transmembrane region" description="Helical" evidence="6">
    <location>
        <begin position="420"/>
        <end position="442"/>
    </location>
</feature>
<keyword evidence="2" id="KW-0813">Transport</keyword>
<dbReference type="RefSeq" id="XP_008718590.1">
    <property type="nucleotide sequence ID" value="XM_008720368.1"/>
</dbReference>